<feature type="compositionally biased region" description="Basic and acidic residues" evidence="1">
    <location>
        <begin position="1"/>
        <end position="55"/>
    </location>
</feature>
<evidence type="ECO:0000256" key="1">
    <source>
        <dbReference type="SAM" id="MobiDB-lite"/>
    </source>
</evidence>
<feature type="compositionally biased region" description="Basic and acidic residues" evidence="1">
    <location>
        <begin position="185"/>
        <end position="197"/>
    </location>
</feature>
<accession>A0A1Q9DBG7</accession>
<feature type="region of interest" description="Disordered" evidence="1">
    <location>
        <begin position="1"/>
        <end position="56"/>
    </location>
</feature>
<sequence>MVKGSDRPSEPKELPRKQRPEPKAAPEVLKKTDEKEKAQSSKVFERAEKPARERWLLPGSRGMWRLSKQRGARVPTSEQRRDGKAELFCQVCFDQQKGYLLYESAAQGRTRYDGRCGHTFQKCWSFGKLSDKQQKAYVDEANKAIMGGKSPNPKCGTELQPNKRKVDPSQVIPIEDDDEKKKKRESAEGSKAEKEKPNIFTAEVALPKESIVAQAKEKEDEKKKEKDKKKPEEKKVPKKDHKEKKEKKEKKTKKEKKDEGKKRATAEVTDME</sequence>
<name>A0A1Q9DBG7_SYMMI</name>
<proteinExistence type="predicted"/>
<dbReference type="Proteomes" id="UP000186817">
    <property type="component" value="Unassembled WGS sequence"/>
</dbReference>
<organism evidence="2 3">
    <name type="scientific">Symbiodinium microadriaticum</name>
    <name type="common">Dinoflagellate</name>
    <name type="synonym">Zooxanthella microadriatica</name>
    <dbReference type="NCBI Taxonomy" id="2951"/>
    <lineage>
        <taxon>Eukaryota</taxon>
        <taxon>Sar</taxon>
        <taxon>Alveolata</taxon>
        <taxon>Dinophyceae</taxon>
        <taxon>Suessiales</taxon>
        <taxon>Symbiodiniaceae</taxon>
        <taxon>Symbiodinium</taxon>
    </lineage>
</organism>
<comment type="caution">
    <text evidence="2">The sequence shown here is derived from an EMBL/GenBank/DDBJ whole genome shotgun (WGS) entry which is preliminary data.</text>
</comment>
<keyword evidence="3" id="KW-1185">Reference proteome</keyword>
<feature type="compositionally biased region" description="Basic and acidic residues" evidence="1">
    <location>
        <begin position="215"/>
        <end position="235"/>
    </location>
</feature>
<evidence type="ECO:0000313" key="3">
    <source>
        <dbReference type="Proteomes" id="UP000186817"/>
    </source>
</evidence>
<feature type="compositionally biased region" description="Basic residues" evidence="1">
    <location>
        <begin position="236"/>
        <end position="254"/>
    </location>
</feature>
<gene>
    <name evidence="2" type="ORF">AK812_SmicGene25690</name>
</gene>
<protein>
    <submittedName>
        <fullName evidence="2">Uncharacterized protein</fullName>
    </submittedName>
</protein>
<feature type="region of interest" description="Disordered" evidence="1">
    <location>
        <begin position="143"/>
        <end position="272"/>
    </location>
</feature>
<reference evidence="2 3" key="1">
    <citation type="submission" date="2016-02" db="EMBL/GenBank/DDBJ databases">
        <title>Genome analysis of coral dinoflagellate symbionts highlights evolutionary adaptations to a symbiotic lifestyle.</title>
        <authorList>
            <person name="Aranda M."/>
            <person name="Li Y."/>
            <person name="Liew Y.J."/>
            <person name="Baumgarten S."/>
            <person name="Simakov O."/>
            <person name="Wilson M."/>
            <person name="Piel J."/>
            <person name="Ashoor H."/>
            <person name="Bougouffa S."/>
            <person name="Bajic V.B."/>
            <person name="Ryu T."/>
            <person name="Ravasi T."/>
            <person name="Bayer T."/>
            <person name="Micklem G."/>
            <person name="Kim H."/>
            <person name="Bhak J."/>
            <person name="Lajeunesse T.C."/>
            <person name="Voolstra C.R."/>
        </authorList>
    </citation>
    <scope>NUCLEOTIDE SEQUENCE [LARGE SCALE GENOMIC DNA]</scope>
    <source>
        <strain evidence="2 3">CCMP2467</strain>
    </source>
</reference>
<dbReference type="EMBL" id="LSRX01000619">
    <property type="protein sequence ID" value="OLP92508.1"/>
    <property type="molecule type" value="Genomic_DNA"/>
</dbReference>
<dbReference type="AlphaFoldDB" id="A0A1Q9DBG7"/>
<feature type="compositionally biased region" description="Basic and acidic residues" evidence="1">
    <location>
        <begin position="255"/>
        <end position="265"/>
    </location>
</feature>
<evidence type="ECO:0000313" key="2">
    <source>
        <dbReference type="EMBL" id="OLP92508.1"/>
    </source>
</evidence>